<dbReference type="InterPro" id="IPR012340">
    <property type="entry name" value="NA-bd_OB-fold"/>
</dbReference>
<dbReference type="Proteomes" id="UP000198282">
    <property type="component" value="Unassembled WGS sequence"/>
</dbReference>
<dbReference type="Pfam" id="PF00313">
    <property type="entry name" value="CSD"/>
    <property type="match status" value="1"/>
</dbReference>
<evidence type="ECO:0000256" key="2">
    <source>
        <dbReference type="ARBA" id="ARBA00022490"/>
    </source>
</evidence>
<accession>A0A239GFZ4</accession>
<name>A0A239GFZ4_9ACTN</name>
<dbReference type="RefSeq" id="WP_089208113.1">
    <property type="nucleotide sequence ID" value="NZ_CP109068.1"/>
</dbReference>
<keyword evidence="6" id="KW-0804">Transcription</keyword>
<dbReference type="InterPro" id="IPR002059">
    <property type="entry name" value="CSP_DNA-bd"/>
</dbReference>
<comment type="subcellular location">
    <subcellularLocation>
        <location evidence="1">Cytoplasm</location>
    </subcellularLocation>
</comment>
<dbReference type="InterPro" id="IPR012156">
    <property type="entry name" value="Cold_shock_CspA"/>
</dbReference>
<evidence type="ECO:0000313" key="9">
    <source>
        <dbReference type="Proteomes" id="UP000198282"/>
    </source>
</evidence>
<dbReference type="SUPFAM" id="SSF50249">
    <property type="entry name" value="Nucleic acid-binding proteins"/>
    <property type="match status" value="1"/>
</dbReference>
<keyword evidence="2" id="KW-0963">Cytoplasm</keyword>
<dbReference type="PIRSF" id="PIRSF002599">
    <property type="entry name" value="Cold_shock_A"/>
    <property type="match status" value="1"/>
</dbReference>
<dbReference type="EMBL" id="FZOD01000013">
    <property type="protein sequence ID" value="SNS68060.1"/>
    <property type="molecule type" value="Genomic_DNA"/>
</dbReference>
<organism evidence="8 9">
    <name type="scientific">Streptosporangium subroseum</name>
    <dbReference type="NCBI Taxonomy" id="106412"/>
    <lineage>
        <taxon>Bacteria</taxon>
        <taxon>Bacillati</taxon>
        <taxon>Actinomycetota</taxon>
        <taxon>Actinomycetes</taxon>
        <taxon>Streptosporangiales</taxon>
        <taxon>Streptosporangiaceae</taxon>
        <taxon>Streptosporangium</taxon>
    </lineage>
</organism>
<keyword evidence="9" id="KW-1185">Reference proteome</keyword>
<dbReference type="OrthoDB" id="7477356at2"/>
<feature type="domain" description="CSD" evidence="7">
    <location>
        <begin position="1"/>
        <end position="65"/>
    </location>
</feature>
<keyword evidence="3" id="KW-0805">Transcription regulation</keyword>
<keyword evidence="4 8" id="KW-0238">DNA-binding</keyword>
<evidence type="ECO:0000259" key="7">
    <source>
        <dbReference type="PROSITE" id="PS51857"/>
    </source>
</evidence>
<dbReference type="InterPro" id="IPR011129">
    <property type="entry name" value="CSD"/>
</dbReference>
<gene>
    <name evidence="8" type="ORF">SAMN05216276_1013186</name>
</gene>
<reference evidence="8 9" key="1">
    <citation type="submission" date="2017-06" db="EMBL/GenBank/DDBJ databases">
        <authorList>
            <person name="Kim H.J."/>
            <person name="Triplett B.A."/>
        </authorList>
    </citation>
    <scope>NUCLEOTIDE SEQUENCE [LARGE SCALE GENOMIC DNA]</scope>
    <source>
        <strain evidence="8 9">CGMCC 4.2132</strain>
    </source>
</reference>
<protein>
    <submittedName>
        <fullName evidence="8">Cold-shock DNA-binding protein family</fullName>
    </submittedName>
</protein>
<proteinExistence type="predicted"/>
<evidence type="ECO:0000313" key="8">
    <source>
        <dbReference type="EMBL" id="SNS68060.1"/>
    </source>
</evidence>
<evidence type="ECO:0000256" key="6">
    <source>
        <dbReference type="ARBA" id="ARBA00023163"/>
    </source>
</evidence>
<dbReference type="AlphaFoldDB" id="A0A239GFZ4"/>
<dbReference type="PANTHER" id="PTHR46565">
    <property type="entry name" value="COLD SHOCK DOMAIN PROTEIN 2"/>
    <property type="match status" value="1"/>
</dbReference>
<dbReference type="PRINTS" id="PR00050">
    <property type="entry name" value="COLDSHOCK"/>
</dbReference>
<evidence type="ECO:0000256" key="5">
    <source>
        <dbReference type="ARBA" id="ARBA00023159"/>
    </source>
</evidence>
<dbReference type="PANTHER" id="PTHR46565:SF27">
    <property type="entry name" value="COLD SHOCK DOMAIN-CONTAINING PROTEIN 3-LIKE"/>
    <property type="match status" value="1"/>
</dbReference>
<evidence type="ECO:0000256" key="3">
    <source>
        <dbReference type="ARBA" id="ARBA00023015"/>
    </source>
</evidence>
<dbReference type="Gene3D" id="2.40.50.140">
    <property type="entry name" value="Nucleic acid-binding proteins"/>
    <property type="match status" value="1"/>
</dbReference>
<evidence type="ECO:0000256" key="1">
    <source>
        <dbReference type="ARBA" id="ARBA00004496"/>
    </source>
</evidence>
<sequence length="66" mass="7049">MTGTVKSFNESKGFGWITPDDGGEDVFVHFSQIMTQTLTTLLEGQKVSFTVADGPTGKQATGIKPL</sequence>
<dbReference type="GO" id="GO:0003677">
    <property type="term" value="F:DNA binding"/>
    <property type="evidence" value="ECO:0007669"/>
    <property type="project" value="UniProtKB-KW"/>
</dbReference>
<dbReference type="GO" id="GO:0005737">
    <property type="term" value="C:cytoplasm"/>
    <property type="evidence" value="ECO:0007669"/>
    <property type="project" value="UniProtKB-SubCell"/>
</dbReference>
<dbReference type="PROSITE" id="PS51857">
    <property type="entry name" value="CSD_2"/>
    <property type="match status" value="1"/>
</dbReference>
<dbReference type="CDD" id="cd04458">
    <property type="entry name" value="CSP_CDS"/>
    <property type="match status" value="1"/>
</dbReference>
<keyword evidence="5" id="KW-0010">Activator</keyword>
<dbReference type="SMART" id="SM00357">
    <property type="entry name" value="CSP"/>
    <property type="match status" value="1"/>
</dbReference>
<evidence type="ECO:0000256" key="4">
    <source>
        <dbReference type="ARBA" id="ARBA00023125"/>
    </source>
</evidence>